<gene>
    <name evidence="6" type="ORF">H696_01262</name>
</gene>
<dbReference type="PANTHER" id="PTHR12147">
    <property type="entry name" value="METALLOPEPTIDASE M28 FAMILY MEMBER"/>
    <property type="match status" value="1"/>
</dbReference>
<evidence type="ECO:0000313" key="6">
    <source>
        <dbReference type="EMBL" id="KCV71845.1"/>
    </source>
</evidence>
<keyword evidence="7" id="KW-1185">Reference proteome</keyword>
<dbReference type="Gene3D" id="3.50.30.30">
    <property type="match status" value="1"/>
</dbReference>
<organism evidence="6">
    <name type="scientific">Fonticula alba</name>
    <name type="common">Slime mold</name>
    <dbReference type="NCBI Taxonomy" id="691883"/>
    <lineage>
        <taxon>Eukaryota</taxon>
        <taxon>Rotosphaerida</taxon>
        <taxon>Fonticulaceae</taxon>
        <taxon>Fonticula</taxon>
    </lineage>
</organism>
<dbReference type="InterPro" id="IPR003137">
    <property type="entry name" value="PA_domain"/>
</dbReference>
<evidence type="ECO:0000259" key="5">
    <source>
        <dbReference type="Pfam" id="PF04389"/>
    </source>
</evidence>
<dbReference type="GeneID" id="20525987"/>
<reference evidence="6" key="1">
    <citation type="submission" date="2013-04" db="EMBL/GenBank/DDBJ databases">
        <title>The Genome Sequence of Fonticula alba ATCC 38817.</title>
        <authorList>
            <consortium name="The Broad Institute Genomics Platform"/>
            <person name="Russ C."/>
            <person name="Cuomo C."/>
            <person name="Burger G."/>
            <person name="Gray M.W."/>
            <person name="Holland P.W.H."/>
            <person name="King N."/>
            <person name="Lang F.B.F."/>
            <person name="Roger A.J."/>
            <person name="Ruiz-Trillo I."/>
            <person name="Brown M."/>
            <person name="Walker B."/>
            <person name="Young S."/>
            <person name="Zeng Q."/>
            <person name="Gargeya S."/>
            <person name="Fitzgerald M."/>
            <person name="Haas B."/>
            <person name="Abouelleil A."/>
            <person name="Allen A.W."/>
            <person name="Alvarado L."/>
            <person name="Arachchi H.M."/>
            <person name="Berlin A.M."/>
            <person name="Chapman S.B."/>
            <person name="Gainer-Dewar J."/>
            <person name="Goldberg J."/>
            <person name="Griggs A."/>
            <person name="Gujja S."/>
            <person name="Hansen M."/>
            <person name="Howarth C."/>
            <person name="Imamovic A."/>
            <person name="Ireland A."/>
            <person name="Larimer J."/>
            <person name="McCowan C."/>
            <person name="Murphy C."/>
            <person name="Pearson M."/>
            <person name="Poon T.W."/>
            <person name="Priest M."/>
            <person name="Roberts A."/>
            <person name="Saif S."/>
            <person name="Shea T."/>
            <person name="Sisk P."/>
            <person name="Sykes S."/>
            <person name="Wortman J."/>
            <person name="Nusbaum C."/>
            <person name="Birren B."/>
        </authorList>
    </citation>
    <scope>NUCLEOTIDE SEQUENCE [LARGE SCALE GENOMIC DNA]</scope>
    <source>
        <strain evidence="6">ATCC 38817</strain>
    </source>
</reference>
<feature type="domain" description="PA" evidence="4">
    <location>
        <begin position="157"/>
        <end position="243"/>
    </location>
</feature>
<dbReference type="OMA" id="HDKRHRT"/>
<proteinExistence type="inferred from homology"/>
<dbReference type="InterPro" id="IPR046450">
    <property type="entry name" value="PA_dom_sf"/>
</dbReference>
<dbReference type="EMBL" id="KB932202">
    <property type="protein sequence ID" value="KCV71845.1"/>
    <property type="molecule type" value="Genomic_DNA"/>
</dbReference>
<evidence type="ECO:0000256" key="3">
    <source>
        <dbReference type="SAM" id="SignalP"/>
    </source>
</evidence>
<evidence type="ECO:0000259" key="4">
    <source>
        <dbReference type="Pfam" id="PF02225"/>
    </source>
</evidence>
<keyword evidence="3" id="KW-0732">Signal</keyword>
<sequence>MSFSLLGLALCALLAFAAGGASAAAPIVHDGPIPATYQTAATAPINSPLADAVTAEGIMKHLQTFQRIAMRPQNKGSRSIYNGYDDSLDYVAEQLRSVSGGGYSVVYQPMVAHVSEYPEPPTLSVTYPHQFDLALNDDFVGFNFGGSGNLEDVPVALVLGGCNASDFEDFVPGSVALINRHVHVAAGDQIPTCPYRDRVGHATAAGATAVLMYNPLDLLPTLGGAPAGTTIPSLGLNSASGAYLVELLAAGVTPRINLSAHCRAIDVGTNNAIAELDPSRTGAMTNRTIIVGAHADGVPNGPGINDNASGTAVVLEIARQFARLHRRTVNHVKFAFWSAEEWGLLGSKHYVDSLTTDERADIALNLNFDMLGSANFIRGVYDGRNGPDAVRTGSGKIQGLFEQWFESQGLASEPTPFNGRSDYGPFIDIGIPAGGLAAGAEEIKTVDQARKFGGVAFASLDTCYHRACDDIDNISRQAIGDLGRAAAYVIETLANMPDLDLWLNSEN</sequence>
<feature type="domain" description="Peptidase M28" evidence="5">
    <location>
        <begin position="271"/>
        <end position="489"/>
    </location>
</feature>
<dbReference type="Pfam" id="PF04389">
    <property type="entry name" value="Peptidase_M28"/>
    <property type="match status" value="1"/>
</dbReference>
<comment type="cofactor">
    <cofactor evidence="1">
        <name>Zn(2+)</name>
        <dbReference type="ChEBI" id="CHEBI:29105"/>
    </cofactor>
</comment>
<comment type="similarity">
    <text evidence="2">Belongs to the peptidase M28 family. M28B subfamily.</text>
</comment>
<evidence type="ECO:0000256" key="2">
    <source>
        <dbReference type="ARBA" id="ARBA00005634"/>
    </source>
</evidence>
<dbReference type="STRING" id="691883.A0A058ZBP2"/>
<dbReference type="GO" id="GO:0008235">
    <property type="term" value="F:metalloexopeptidase activity"/>
    <property type="evidence" value="ECO:0007669"/>
    <property type="project" value="InterPro"/>
</dbReference>
<dbReference type="SUPFAM" id="SSF52025">
    <property type="entry name" value="PA domain"/>
    <property type="match status" value="1"/>
</dbReference>
<evidence type="ECO:0008006" key="8">
    <source>
        <dbReference type="Google" id="ProtNLM"/>
    </source>
</evidence>
<dbReference type="RefSeq" id="XP_009493423.1">
    <property type="nucleotide sequence ID" value="XM_009495148.1"/>
</dbReference>
<feature type="signal peptide" evidence="3">
    <location>
        <begin position="1"/>
        <end position="23"/>
    </location>
</feature>
<dbReference type="Gene3D" id="3.40.630.10">
    <property type="entry name" value="Zn peptidases"/>
    <property type="match status" value="1"/>
</dbReference>
<name>A0A058ZBP2_FONAL</name>
<evidence type="ECO:0000313" key="7">
    <source>
        <dbReference type="Proteomes" id="UP000030693"/>
    </source>
</evidence>
<feature type="chain" id="PRO_5001570978" description="Peptidase M28 domain-containing protein" evidence="3">
    <location>
        <begin position="24"/>
        <end position="507"/>
    </location>
</feature>
<dbReference type="GO" id="GO:0006508">
    <property type="term" value="P:proteolysis"/>
    <property type="evidence" value="ECO:0007669"/>
    <property type="project" value="InterPro"/>
</dbReference>
<evidence type="ECO:0000256" key="1">
    <source>
        <dbReference type="ARBA" id="ARBA00001947"/>
    </source>
</evidence>
<dbReference type="Proteomes" id="UP000030693">
    <property type="component" value="Unassembled WGS sequence"/>
</dbReference>
<dbReference type="InterPro" id="IPR007484">
    <property type="entry name" value="Peptidase_M28"/>
</dbReference>
<dbReference type="Pfam" id="PF02225">
    <property type="entry name" value="PA"/>
    <property type="match status" value="1"/>
</dbReference>
<dbReference type="AlphaFoldDB" id="A0A058ZBP2"/>
<accession>A0A058ZBP2</accession>
<dbReference type="OrthoDB" id="10013407at2759"/>
<dbReference type="eggNOG" id="KOG2195">
    <property type="taxonomic scope" value="Eukaryota"/>
</dbReference>
<dbReference type="InterPro" id="IPR045175">
    <property type="entry name" value="M28_fam"/>
</dbReference>
<dbReference type="SUPFAM" id="SSF53187">
    <property type="entry name" value="Zn-dependent exopeptidases"/>
    <property type="match status" value="1"/>
</dbReference>
<dbReference type="PANTHER" id="PTHR12147:SF26">
    <property type="entry name" value="PEPTIDASE M28 DOMAIN-CONTAINING PROTEIN"/>
    <property type="match status" value="1"/>
</dbReference>
<protein>
    <recommendedName>
        <fullName evidence="8">Peptidase M28 domain-containing protein</fullName>
    </recommendedName>
</protein>